<evidence type="ECO:0000259" key="9">
    <source>
        <dbReference type="PROSITE" id="PS50937"/>
    </source>
</evidence>
<dbReference type="SUPFAM" id="SSF55979">
    <property type="entry name" value="DNA clamp"/>
    <property type="match status" value="2"/>
</dbReference>
<keyword evidence="8" id="KW-0238">DNA-binding</keyword>
<evidence type="ECO:0000313" key="11">
    <source>
        <dbReference type="Proteomes" id="UP001551695"/>
    </source>
</evidence>
<dbReference type="InterPro" id="IPR000551">
    <property type="entry name" value="MerR-type_HTH_dom"/>
</dbReference>
<dbReference type="InterPro" id="IPR009061">
    <property type="entry name" value="DNA-bd_dom_put_sf"/>
</dbReference>
<dbReference type="CDD" id="cd01107">
    <property type="entry name" value="HTH_BmrR"/>
    <property type="match status" value="1"/>
</dbReference>
<organism evidence="10 11">
    <name type="scientific">Nocardia aurea</name>
    <dbReference type="NCBI Taxonomy" id="2144174"/>
    <lineage>
        <taxon>Bacteria</taxon>
        <taxon>Bacillati</taxon>
        <taxon>Actinomycetota</taxon>
        <taxon>Actinomycetes</taxon>
        <taxon>Mycobacteriales</taxon>
        <taxon>Nocardiaceae</taxon>
        <taxon>Nocardia</taxon>
    </lineage>
</organism>
<dbReference type="PROSITE" id="PS00552">
    <property type="entry name" value="HTH_MERR_1"/>
    <property type="match status" value="1"/>
</dbReference>
<comment type="caution">
    <text evidence="10">The sequence shown here is derived from an EMBL/GenBank/DDBJ whole genome shotgun (WGS) entry which is preliminary data.</text>
</comment>
<evidence type="ECO:0000256" key="7">
    <source>
        <dbReference type="ARBA" id="ARBA00022932"/>
    </source>
</evidence>
<evidence type="ECO:0000256" key="8">
    <source>
        <dbReference type="ARBA" id="ARBA00023125"/>
    </source>
</evidence>
<sequence>MTDGAADELITIGAMARASGLTASALRFYDDGGLLVPAHVDATTGYRYYARGQTERAGLIRRLRGVGVPLDAIAAILAGGPREAKRLLDDHVRELAERAREAARVADAVQRILGSDRSGAVPLSGPTLAHAIAQVAGAAAREDAIPVLTGVFLEVSPNAVTLTATDRYRLSTRSLVPDRHGGDCWSAVVAASELARLDNWLRRVDEVAVSRADRALILRGDDTEQRCATIEENFPDYRAMLADLAPVTTRILVDRAALLGVLDTAADPLICATSETTLTVSTPDGTAHDIPASGTGPRVDIAFTAATLRPAVETALGPDIMLDLAAPDQPVVIRSATDGDLTTLVMPRALPAPTETEDDR</sequence>
<name>A0ABV3FKQ3_9NOCA</name>
<dbReference type="CDD" id="cd00140">
    <property type="entry name" value="beta_clamp"/>
    <property type="match status" value="1"/>
</dbReference>
<protein>
    <submittedName>
        <fullName evidence="10">MerR family transcriptional regulator</fullName>
    </submittedName>
</protein>
<dbReference type="PANTHER" id="PTHR30478">
    <property type="entry name" value="DNA POLYMERASE III SUBUNIT BETA"/>
    <property type="match status" value="1"/>
</dbReference>
<evidence type="ECO:0000256" key="6">
    <source>
        <dbReference type="ARBA" id="ARBA00022705"/>
    </source>
</evidence>
<dbReference type="Gene3D" id="1.10.1660.10">
    <property type="match status" value="1"/>
</dbReference>
<keyword evidence="3" id="KW-0963">Cytoplasm</keyword>
<evidence type="ECO:0000256" key="4">
    <source>
        <dbReference type="ARBA" id="ARBA00022679"/>
    </source>
</evidence>
<dbReference type="InterPro" id="IPR001001">
    <property type="entry name" value="DNA_polIII_beta"/>
</dbReference>
<evidence type="ECO:0000256" key="3">
    <source>
        <dbReference type="ARBA" id="ARBA00022490"/>
    </source>
</evidence>
<keyword evidence="7" id="KW-0239">DNA-directed DNA polymerase</keyword>
<keyword evidence="6" id="KW-0235">DNA replication</keyword>
<keyword evidence="5" id="KW-0548">Nucleotidyltransferase</keyword>
<dbReference type="PANTHER" id="PTHR30478:SF0">
    <property type="entry name" value="BETA SLIDING CLAMP"/>
    <property type="match status" value="1"/>
</dbReference>
<dbReference type="EMBL" id="JBFAKC010000001">
    <property type="protein sequence ID" value="MEV0705989.1"/>
    <property type="molecule type" value="Genomic_DNA"/>
</dbReference>
<dbReference type="Proteomes" id="UP001551695">
    <property type="component" value="Unassembled WGS sequence"/>
</dbReference>
<keyword evidence="4" id="KW-0808">Transferase</keyword>
<evidence type="ECO:0000256" key="1">
    <source>
        <dbReference type="ARBA" id="ARBA00004496"/>
    </source>
</evidence>
<proteinExistence type="inferred from homology"/>
<gene>
    <name evidence="10" type="ORF">AB0I48_00310</name>
</gene>
<dbReference type="SUPFAM" id="SSF46955">
    <property type="entry name" value="Putative DNA-binding domain"/>
    <property type="match status" value="1"/>
</dbReference>
<dbReference type="Gene3D" id="3.10.150.10">
    <property type="entry name" value="DNA Polymerase III, subunit A, domain 2"/>
    <property type="match status" value="2"/>
</dbReference>
<keyword evidence="11" id="KW-1185">Reference proteome</keyword>
<dbReference type="Pfam" id="PF13411">
    <property type="entry name" value="MerR_1"/>
    <property type="match status" value="1"/>
</dbReference>
<dbReference type="PROSITE" id="PS50937">
    <property type="entry name" value="HTH_MERR_2"/>
    <property type="match status" value="1"/>
</dbReference>
<comment type="subcellular location">
    <subcellularLocation>
        <location evidence="1">Cytoplasm</location>
    </subcellularLocation>
</comment>
<dbReference type="RefSeq" id="WP_357778956.1">
    <property type="nucleotide sequence ID" value="NZ_JBFAKC010000001.1"/>
</dbReference>
<evidence type="ECO:0000313" key="10">
    <source>
        <dbReference type="EMBL" id="MEV0705989.1"/>
    </source>
</evidence>
<reference evidence="10 11" key="1">
    <citation type="submission" date="2024-06" db="EMBL/GenBank/DDBJ databases">
        <title>The Natural Products Discovery Center: Release of the First 8490 Sequenced Strains for Exploring Actinobacteria Biosynthetic Diversity.</title>
        <authorList>
            <person name="Kalkreuter E."/>
            <person name="Kautsar S.A."/>
            <person name="Yang D."/>
            <person name="Bader C.D."/>
            <person name="Teijaro C.N."/>
            <person name="Fluegel L."/>
            <person name="Davis C.M."/>
            <person name="Simpson J.R."/>
            <person name="Lauterbach L."/>
            <person name="Steele A.D."/>
            <person name="Gui C."/>
            <person name="Meng S."/>
            <person name="Li G."/>
            <person name="Viehrig K."/>
            <person name="Ye F."/>
            <person name="Su P."/>
            <person name="Kiefer A.F."/>
            <person name="Nichols A."/>
            <person name="Cepeda A.J."/>
            <person name="Yan W."/>
            <person name="Fan B."/>
            <person name="Jiang Y."/>
            <person name="Adhikari A."/>
            <person name="Zheng C.-J."/>
            <person name="Schuster L."/>
            <person name="Cowan T.M."/>
            <person name="Smanski M.J."/>
            <person name="Chevrette M.G."/>
            <person name="De Carvalho L.P.S."/>
            <person name="Shen B."/>
        </authorList>
    </citation>
    <scope>NUCLEOTIDE SEQUENCE [LARGE SCALE GENOMIC DNA]</scope>
    <source>
        <strain evidence="10 11">NPDC050403</strain>
    </source>
</reference>
<accession>A0ABV3FKQ3</accession>
<dbReference type="SMART" id="SM00480">
    <property type="entry name" value="POL3Bc"/>
    <property type="match status" value="1"/>
</dbReference>
<dbReference type="Pfam" id="PF02767">
    <property type="entry name" value="DNA_pol3_beta_2"/>
    <property type="match status" value="1"/>
</dbReference>
<evidence type="ECO:0000256" key="2">
    <source>
        <dbReference type="ARBA" id="ARBA00010752"/>
    </source>
</evidence>
<dbReference type="InterPro" id="IPR022637">
    <property type="entry name" value="DNA_polIII_beta_cen"/>
</dbReference>
<dbReference type="SMART" id="SM00422">
    <property type="entry name" value="HTH_MERR"/>
    <property type="match status" value="1"/>
</dbReference>
<feature type="domain" description="HTH merR-type" evidence="9">
    <location>
        <begin position="9"/>
        <end position="79"/>
    </location>
</feature>
<comment type="similarity">
    <text evidence="2">Belongs to the beta sliding clamp family.</text>
</comment>
<evidence type="ECO:0000256" key="5">
    <source>
        <dbReference type="ARBA" id="ARBA00022695"/>
    </source>
</evidence>
<dbReference type="InterPro" id="IPR046938">
    <property type="entry name" value="DNA_clamp_sf"/>
</dbReference>